<keyword evidence="4" id="KW-0206">Cytoskeleton</keyword>
<keyword evidence="5" id="KW-0966">Cell projection</keyword>
<dbReference type="GO" id="GO:0060271">
    <property type="term" value="P:cilium assembly"/>
    <property type="evidence" value="ECO:0007669"/>
    <property type="project" value="TreeGrafter"/>
</dbReference>
<dbReference type="Proteomes" id="UP000002729">
    <property type="component" value="Unassembled WGS sequence"/>
</dbReference>
<dbReference type="EMBL" id="GL833190">
    <property type="protein sequence ID" value="EGB03145.1"/>
    <property type="molecule type" value="Genomic_DNA"/>
</dbReference>
<evidence type="ECO:0000256" key="1">
    <source>
        <dbReference type="ARBA" id="ARBA00004120"/>
    </source>
</evidence>
<protein>
    <recommendedName>
        <fullName evidence="6">B9 domain-containing protein 2</fullName>
    </recommendedName>
</protein>
<dbReference type="KEGG" id="aaf:AURANDRAFT_34417"/>
<keyword evidence="8" id="KW-1185">Reference proteome</keyword>
<dbReference type="OMA" id="DVAYWCH"/>
<keyword evidence="3" id="KW-0970">Cilium biogenesis/degradation</keyword>
<evidence type="ECO:0000256" key="6">
    <source>
        <dbReference type="ARBA" id="ARBA00039272"/>
    </source>
</evidence>
<dbReference type="InParanoid" id="F0YP08"/>
<dbReference type="PANTHER" id="PTHR12968">
    <property type="entry name" value="B9 DOMAIN-CONTAINING"/>
    <property type="match status" value="1"/>
</dbReference>
<proteinExistence type="predicted"/>
<reference evidence="7 8" key="1">
    <citation type="journal article" date="2011" name="Proc. Natl. Acad. Sci. U.S.A.">
        <title>Niche of harmful alga Aureococcus anophagefferens revealed through ecogenomics.</title>
        <authorList>
            <person name="Gobler C.J."/>
            <person name="Berry D.L."/>
            <person name="Dyhrman S.T."/>
            <person name="Wilhelm S.W."/>
            <person name="Salamov A."/>
            <person name="Lobanov A.V."/>
            <person name="Zhang Y."/>
            <person name="Collier J.L."/>
            <person name="Wurch L.L."/>
            <person name="Kustka A.B."/>
            <person name="Dill B.D."/>
            <person name="Shah M."/>
            <person name="VerBerkmoes N.C."/>
            <person name="Kuo A."/>
            <person name="Terry A."/>
            <person name="Pangilinan J."/>
            <person name="Lindquist E.A."/>
            <person name="Lucas S."/>
            <person name="Paulsen I.T."/>
            <person name="Hattenrath-Lehmann T.K."/>
            <person name="Talmage S.C."/>
            <person name="Walker E.A."/>
            <person name="Koch F."/>
            <person name="Burson A.M."/>
            <person name="Marcoval M.A."/>
            <person name="Tang Y.Z."/>
            <person name="Lecleir G.R."/>
            <person name="Coyne K.J."/>
            <person name="Berg G.M."/>
            <person name="Bertrand E.M."/>
            <person name="Saito M.A."/>
            <person name="Gladyshev V.N."/>
            <person name="Grigoriev I.V."/>
        </authorList>
    </citation>
    <scope>NUCLEOTIDE SEQUENCE [LARGE SCALE GENOMIC DNA]</scope>
    <source>
        <strain evidence="8">CCMP 1984</strain>
    </source>
</reference>
<evidence type="ECO:0000256" key="4">
    <source>
        <dbReference type="ARBA" id="ARBA00023212"/>
    </source>
</evidence>
<dbReference type="InterPro" id="IPR010796">
    <property type="entry name" value="C2_B9-type_dom"/>
</dbReference>
<evidence type="ECO:0000256" key="2">
    <source>
        <dbReference type="ARBA" id="ARBA00022490"/>
    </source>
</evidence>
<keyword evidence="2" id="KW-0963">Cytoplasm</keyword>
<gene>
    <name evidence="7" type="ORF">AURANDRAFT_34417</name>
</gene>
<dbReference type="GeneID" id="20221431"/>
<dbReference type="OrthoDB" id="184109at2759"/>
<dbReference type="RefSeq" id="XP_009042150.1">
    <property type="nucleotide sequence ID" value="XM_009043902.1"/>
</dbReference>
<accession>F0YP08</accession>
<dbReference type="GO" id="GO:0036038">
    <property type="term" value="C:MKS complex"/>
    <property type="evidence" value="ECO:0007669"/>
    <property type="project" value="TreeGrafter"/>
</dbReference>
<organism evidence="8">
    <name type="scientific">Aureococcus anophagefferens</name>
    <name type="common">Harmful bloom alga</name>
    <dbReference type="NCBI Taxonomy" id="44056"/>
    <lineage>
        <taxon>Eukaryota</taxon>
        <taxon>Sar</taxon>
        <taxon>Stramenopiles</taxon>
        <taxon>Ochrophyta</taxon>
        <taxon>Pelagophyceae</taxon>
        <taxon>Pelagomonadales</taxon>
        <taxon>Pelagomonadaceae</taxon>
        <taxon>Aureococcus</taxon>
    </lineage>
</organism>
<feature type="non-terminal residue" evidence="7">
    <location>
        <position position="1"/>
    </location>
</feature>
<name>F0YP08_AURAN</name>
<dbReference type="Pfam" id="PF07162">
    <property type="entry name" value="B9-C2"/>
    <property type="match status" value="1"/>
</dbReference>
<dbReference type="AlphaFoldDB" id="F0YP08"/>
<evidence type="ECO:0000313" key="7">
    <source>
        <dbReference type="EMBL" id="EGB03145.1"/>
    </source>
</evidence>
<dbReference type="eggNOG" id="KOG4028">
    <property type="taxonomic scope" value="Eukaryota"/>
</dbReference>
<evidence type="ECO:0000256" key="5">
    <source>
        <dbReference type="ARBA" id="ARBA00023273"/>
    </source>
</evidence>
<comment type="subcellular location">
    <subcellularLocation>
        <location evidence="1">Cytoplasm</location>
        <location evidence="1">Cytoskeleton</location>
        <location evidence="1">Cilium basal body</location>
    </subcellularLocation>
</comment>
<sequence>EIMFVGEILHGDGFENMRFGMACSWQLIWDDSWILLEGDVHGQTQTASSSFAHCAPWNHPLDAHFAARSPLGWPKLEVQVHQLDEHGCSRLAGYGFCHLPTTSGPSELSICCWRPTGSMRDEVTEFFVGNTAKLTNRDVICTKSAWANRCRLVTVPVGKANFGVSSMFSR</sequence>
<evidence type="ECO:0000313" key="8">
    <source>
        <dbReference type="Proteomes" id="UP000002729"/>
    </source>
</evidence>
<dbReference type="PROSITE" id="PS51381">
    <property type="entry name" value="C2_B9"/>
    <property type="match status" value="1"/>
</dbReference>
<evidence type="ECO:0000256" key="3">
    <source>
        <dbReference type="ARBA" id="ARBA00022794"/>
    </source>
</evidence>
<dbReference type="PANTHER" id="PTHR12968:SF2">
    <property type="entry name" value="B9 DOMAIN-CONTAINING PROTEIN 2"/>
    <property type="match status" value="1"/>
</dbReference>